<dbReference type="EMBL" id="CP031034">
    <property type="protein sequence ID" value="QDZ17554.1"/>
    <property type="molecule type" value="Genomic_DNA"/>
</dbReference>
<name>A0A5B8MBV5_9CHLO</name>
<proteinExistence type="predicted"/>
<dbReference type="PANTHER" id="PTHR35716:SF1">
    <property type="entry name" value="OS05G0574700 PROTEIN"/>
    <property type="match status" value="1"/>
</dbReference>
<reference evidence="1 2" key="1">
    <citation type="submission" date="2018-07" db="EMBL/GenBank/DDBJ databases">
        <title>The complete nuclear genome of the prasinophyte Chloropicon primus (CCMP1205).</title>
        <authorList>
            <person name="Pombert J.-F."/>
            <person name="Otis C."/>
            <person name="Turmel M."/>
            <person name="Lemieux C."/>
        </authorList>
    </citation>
    <scope>NUCLEOTIDE SEQUENCE [LARGE SCALE GENOMIC DNA]</scope>
    <source>
        <strain evidence="1 2">CCMP1205</strain>
    </source>
</reference>
<dbReference type="PANTHER" id="PTHR35716">
    <property type="entry name" value="OS05G0574700 PROTEIN-RELATED"/>
    <property type="match status" value="1"/>
</dbReference>
<keyword evidence="2" id="KW-1185">Reference proteome</keyword>
<dbReference type="OrthoDB" id="10266005at2759"/>
<organism evidence="1 2">
    <name type="scientific">Chloropicon primus</name>
    <dbReference type="NCBI Taxonomy" id="1764295"/>
    <lineage>
        <taxon>Eukaryota</taxon>
        <taxon>Viridiplantae</taxon>
        <taxon>Chlorophyta</taxon>
        <taxon>Chloropicophyceae</taxon>
        <taxon>Chloropicales</taxon>
        <taxon>Chloropicaceae</taxon>
        <taxon>Chloropicon</taxon>
    </lineage>
</organism>
<dbReference type="AlphaFoldDB" id="A0A5B8MBV5"/>
<protein>
    <submittedName>
        <fullName evidence="1">Uncharacterized protein</fullName>
    </submittedName>
</protein>
<evidence type="ECO:0000313" key="1">
    <source>
        <dbReference type="EMBL" id="QDZ17554.1"/>
    </source>
</evidence>
<evidence type="ECO:0000313" key="2">
    <source>
        <dbReference type="Proteomes" id="UP000316726"/>
    </source>
</evidence>
<sequence length="192" mass="22553">MMTRARGPGCSGWGRGRLRPGPRTRTRCTADYPYVKPDFELDCDAVMEIQLEHLQRNNVPYVDHGIEVLYRFADIDPFEIQATYFGKRMDLGQFERFRRMMHTKQYRALLNYNRAVLLSTLQLSEHRVKKRFMVEGFRTGEKGVFEWTLTQKIGGLKDGYWYIESLISDKISFSPPRLERDDGGDDNERRGE</sequence>
<accession>A0A5B8MBV5</accession>
<gene>
    <name evidence="1" type="ORF">A3770_01p00720</name>
</gene>
<dbReference type="Proteomes" id="UP000316726">
    <property type="component" value="Chromosome 1"/>
</dbReference>